<evidence type="ECO:0000259" key="2">
    <source>
        <dbReference type="Pfam" id="PF14244"/>
    </source>
</evidence>
<keyword evidence="4" id="KW-1185">Reference proteome</keyword>
<dbReference type="Pfam" id="PF14223">
    <property type="entry name" value="Retrotran_gag_2"/>
    <property type="match status" value="1"/>
</dbReference>
<reference evidence="4" key="1">
    <citation type="journal article" date="2014" name="Nat. Commun.">
        <title>The emerging biofuel crop Camelina sativa retains a highly undifferentiated hexaploid genome structure.</title>
        <authorList>
            <person name="Kagale S."/>
            <person name="Koh C."/>
            <person name="Nixon J."/>
            <person name="Bollina V."/>
            <person name="Clarke W.E."/>
            <person name="Tuteja R."/>
            <person name="Spillane C."/>
            <person name="Robinson S.J."/>
            <person name="Links M.G."/>
            <person name="Clarke C."/>
            <person name="Higgins E.E."/>
            <person name="Huebert T."/>
            <person name="Sharpe A.G."/>
            <person name="Parkin I.A."/>
        </authorList>
    </citation>
    <scope>NUCLEOTIDE SEQUENCE [LARGE SCALE GENOMIC DNA]</scope>
    <source>
        <strain evidence="4">cv. DH55</strain>
    </source>
</reference>
<evidence type="ECO:0000313" key="4">
    <source>
        <dbReference type="Proteomes" id="UP000694864"/>
    </source>
</evidence>
<organism evidence="4 5">
    <name type="scientific">Camelina sativa</name>
    <name type="common">False flax</name>
    <name type="synonym">Myagrum sativum</name>
    <dbReference type="NCBI Taxonomy" id="90675"/>
    <lineage>
        <taxon>Eukaryota</taxon>
        <taxon>Viridiplantae</taxon>
        <taxon>Streptophyta</taxon>
        <taxon>Embryophyta</taxon>
        <taxon>Tracheophyta</taxon>
        <taxon>Spermatophyta</taxon>
        <taxon>Magnoliopsida</taxon>
        <taxon>eudicotyledons</taxon>
        <taxon>Gunneridae</taxon>
        <taxon>Pentapetalae</taxon>
        <taxon>rosids</taxon>
        <taxon>malvids</taxon>
        <taxon>Brassicales</taxon>
        <taxon>Brassicaceae</taxon>
        <taxon>Camelineae</taxon>
        <taxon>Camelina</taxon>
    </lineage>
</organism>
<evidence type="ECO:0000313" key="5">
    <source>
        <dbReference type="RefSeq" id="XP_010496781.1"/>
    </source>
</evidence>
<dbReference type="InterPro" id="IPR054722">
    <property type="entry name" value="PolX-like_BBD"/>
</dbReference>
<dbReference type="RefSeq" id="XP_010496781.1">
    <property type="nucleotide sequence ID" value="XM_010498479.2"/>
</dbReference>
<proteinExistence type="predicted"/>
<evidence type="ECO:0000256" key="1">
    <source>
        <dbReference type="SAM" id="MobiDB-lite"/>
    </source>
</evidence>
<name>A0ABM0Y7J6_CAMSA</name>
<dbReference type="Proteomes" id="UP000694864">
    <property type="component" value="Unplaced"/>
</dbReference>
<reference evidence="5" key="2">
    <citation type="submission" date="2025-08" db="UniProtKB">
        <authorList>
            <consortium name="RefSeq"/>
        </authorList>
    </citation>
    <scope>IDENTIFICATION</scope>
    <source>
        <tissue evidence="5">Leaf</tissue>
    </source>
</reference>
<dbReference type="Pfam" id="PF22936">
    <property type="entry name" value="Pol_BBD"/>
    <property type="match status" value="1"/>
</dbReference>
<accession>A0ABM0Y7J6</accession>
<dbReference type="PANTHER" id="PTHR47481:SF10">
    <property type="entry name" value="COPIA-LIKE POLYPROTEIN_RETROTRANSPOSON"/>
    <property type="match status" value="1"/>
</dbReference>
<dbReference type="GeneID" id="104773814"/>
<feature type="compositionally biased region" description="Polar residues" evidence="1">
    <location>
        <begin position="367"/>
        <end position="378"/>
    </location>
</feature>
<protein>
    <submittedName>
        <fullName evidence="5">Uncharacterized protein LOC104773814</fullName>
    </submittedName>
</protein>
<feature type="region of interest" description="Disordered" evidence="1">
    <location>
        <begin position="367"/>
        <end position="388"/>
    </location>
</feature>
<dbReference type="PANTHER" id="PTHR47481">
    <property type="match status" value="1"/>
</dbReference>
<gene>
    <name evidence="5" type="primary">LOC104773814</name>
</gene>
<feature type="domain" description="Retrovirus-related Pol polyprotein from transposon TNT 1-94-like beta-barrel" evidence="3">
    <location>
        <begin position="325"/>
        <end position="379"/>
    </location>
</feature>
<evidence type="ECO:0000259" key="3">
    <source>
        <dbReference type="Pfam" id="PF22936"/>
    </source>
</evidence>
<feature type="domain" description="Retrotransposon Copia-like N-terminal" evidence="2">
    <location>
        <begin position="22"/>
        <end position="58"/>
    </location>
</feature>
<feature type="region of interest" description="Disordered" evidence="1">
    <location>
        <begin position="229"/>
        <end position="269"/>
    </location>
</feature>
<dbReference type="InterPro" id="IPR029472">
    <property type="entry name" value="Copia-like_N"/>
</dbReference>
<sequence length="388" mass="42784">MANQSMELYSFPFPALNISNCVTLKLNQKNYISWKSQFESFLSGQNLLGFVNGSFSPPGAVIQVPHIGGQVTTVQNPDYGEWFRADQIVRAWLLGSLSEDILAEVTGTTTAQELWNALARHFNKVSSSRLFELQGKLQSSEKLERPMSEYLRDIRNVCEQLASIGSPVPEKMKIFAVLRGLDREYEPIKVSIEGMIDLVPPPTFDDVTSRLITYADRLSTYSTAPEASPHTAFFTNQSGRGRGRNGGSRGRGNFYSTKGRGFPQQISSHNNGTEAKVVCQICNKQGHPAIKCWYRFDSSYQYEDVPQALAALRITDVTDHGGTEWVTDSGATVHVTNSPHNLQRAQAYAGSDSVMIGDGNFLPITHTGSTSLQTTSGNKEAADSRKLQ</sequence>
<dbReference type="Pfam" id="PF14244">
    <property type="entry name" value="Retrotran_gag_3"/>
    <property type="match status" value="1"/>
</dbReference>